<evidence type="ECO:0000256" key="9">
    <source>
        <dbReference type="ARBA" id="ARBA00023242"/>
    </source>
</evidence>
<dbReference type="SMART" id="SM00399">
    <property type="entry name" value="ZnF_C4"/>
    <property type="match status" value="1"/>
</dbReference>
<dbReference type="GeneID" id="106071245"/>
<dbReference type="GO" id="GO:0000122">
    <property type="term" value="P:negative regulation of transcription by RNA polymerase II"/>
    <property type="evidence" value="ECO:0007669"/>
    <property type="project" value="TreeGrafter"/>
</dbReference>
<dbReference type="SUPFAM" id="SSF48508">
    <property type="entry name" value="Nuclear receptor ligand-binding domain"/>
    <property type="match status" value="1"/>
</dbReference>
<dbReference type="PANTHER" id="PTHR24082:SF473">
    <property type="entry name" value="ECDYSONE-INDUCED PROTEIN 75B, ISOFORM B"/>
    <property type="match status" value="1"/>
</dbReference>
<dbReference type="FunFam" id="3.30.50.10:FF:000030">
    <property type="entry name" value="Nuclear Hormone Receptor family"/>
    <property type="match status" value="1"/>
</dbReference>
<dbReference type="InterPro" id="IPR000536">
    <property type="entry name" value="Nucl_hrmn_rcpt_lig-bd"/>
</dbReference>
<keyword evidence="2" id="KW-0479">Metal-binding</keyword>
<evidence type="ECO:0000256" key="10">
    <source>
        <dbReference type="SAM" id="MobiDB-lite"/>
    </source>
</evidence>
<dbReference type="OMA" id="DANICQS"/>
<feature type="domain" description="Nuclear receptor" evidence="11">
    <location>
        <begin position="10"/>
        <end position="85"/>
    </location>
</feature>
<feature type="domain" description="NR LBD" evidence="12">
    <location>
        <begin position="621"/>
        <end position="866"/>
    </location>
</feature>
<keyword evidence="6" id="KW-0238">DNA-binding</keyword>
<evidence type="ECO:0000313" key="13">
    <source>
        <dbReference type="Proteomes" id="UP001165740"/>
    </source>
</evidence>
<evidence type="ECO:0000313" key="14">
    <source>
        <dbReference type="RefSeq" id="XP_055901124.1"/>
    </source>
</evidence>
<dbReference type="GO" id="GO:0030154">
    <property type="term" value="P:cell differentiation"/>
    <property type="evidence" value="ECO:0007669"/>
    <property type="project" value="TreeGrafter"/>
</dbReference>
<feature type="compositionally biased region" description="Basic and acidic residues" evidence="10">
    <location>
        <begin position="146"/>
        <end position="163"/>
    </location>
</feature>
<keyword evidence="9" id="KW-0539">Nucleus</keyword>
<dbReference type="Gene3D" id="3.30.50.10">
    <property type="entry name" value="Erythroid Transcription Factor GATA-1, subunit A"/>
    <property type="match status" value="1"/>
</dbReference>
<sequence>MPHGAIPFPFGDCRICNDKATGFHYGVATCEGCKGFFKRSIPKGDKYTCFFGGHCTITPFNRNRCKACRFKRCLDNGMAIDAVKMGRIPKVEKERALLENRLQTRSDHHMEVEEGDINMSSSYSWSESTRNQDRLVQENSHGGHISRIDARSEHGSVSKDWTHNDIPLGPPRPLAHAPKPTTHAHRSYSCEGREMPELISEWKNCHDLKSSVDSNYKGETINNHHLSEHATSFSTSDPALYQDFLGSDHLMGNAKGHTTSRSSKGFLEHAQHDSARMFHSSVTIKTEPDCSYGNEPNGESWDGLYAQPSEISCHSAGTNLTRFPLENCAQPLLGDCRAVSSWGNSFDDAESDTKCEIKRVQPIQPFNLVEKAAAGLDVKEPHRVDKDRNMSALTPKTPAPCRSSYSPDIIKVLLDQVGGERIKGIQHHIMTTVAKTFGPEEYEATKQLLSSYTERSEQKPTEPAPLPYHEPDKPFRSSGISQAAGSTSQPFTTFGAGVNAMQPKPMSNHRDSIPIMNGLALNHKGQWCAETNCEIMGPFPRDKVNSSKHVSDAGLLSNAELMETEDGLTLCSSDELSNGLLGDHYDSLMNLGASDKMDSSIPHNLDVDKDSTNPRGLDELSMSECSQSLLKAYVKHMDALVKKYDSMNEFIKNKSSLPTHPLTSEGKDLVYNLIISGIPEINRSIIGFCQDVPGFATLAKGDKELLIKRGYYDIWIMTNSKLFYDNESYLQLVDGTFYTRAWMEKILSPSIVDKIISFTNKFNKLELSNLELAILCAIQLTASGHESLEFERAESIQQVNGYYLDLLVEEVSKRRPAYCSRILLDLFRLLPDLIELNRLQREIIASMSTEGCPEKVDYKPEFKASLNENDLAIFDQC</sequence>
<dbReference type="PROSITE" id="PS51843">
    <property type="entry name" value="NR_LBD"/>
    <property type="match status" value="1"/>
</dbReference>
<dbReference type="SUPFAM" id="SSF57716">
    <property type="entry name" value="Glucocorticoid receptor-like (DNA-binding domain)"/>
    <property type="match status" value="1"/>
</dbReference>
<gene>
    <name evidence="14 15" type="primary">LOC106071245</name>
</gene>
<keyword evidence="13" id="KW-1185">Reference proteome</keyword>
<evidence type="ECO:0000256" key="4">
    <source>
        <dbReference type="ARBA" id="ARBA00022833"/>
    </source>
</evidence>
<reference evidence="14 15" key="1">
    <citation type="submission" date="2025-04" db="UniProtKB">
        <authorList>
            <consortium name="RefSeq"/>
        </authorList>
    </citation>
    <scope>IDENTIFICATION</scope>
</reference>
<keyword evidence="5" id="KW-0805">Transcription regulation</keyword>
<dbReference type="InterPro" id="IPR001628">
    <property type="entry name" value="Znf_hrmn_rcpt"/>
</dbReference>
<name>A0A9W3BNX1_BIOGL</name>
<evidence type="ECO:0000256" key="3">
    <source>
        <dbReference type="ARBA" id="ARBA00022771"/>
    </source>
</evidence>
<dbReference type="RefSeq" id="XP_055901125.1">
    <property type="nucleotide sequence ID" value="XM_056045150.1"/>
</dbReference>
<dbReference type="Gene3D" id="1.10.565.10">
    <property type="entry name" value="Retinoid X Receptor"/>
    <property type="match status" value="1"/>
</dbReference>
<keyword evidence="3" id="KW-0863">Zinc-finger</keyword>
<dbReference type="OrthoDB" id="5771769at2759"/>
<dbReference type="Pfam" id="PF00105">
    <property type="entry name" value="zf-C4"/>
    <property type="match status" value="1"/>
</dbReference>
<feature type="region of interest" description="Disordered" evidence="10">
    <location>
        <begin position="121"/>
        <end position="186"/>
    </location>
</feature>
<dbReference type="GO" id="GO:0009755">
    <property type="term" value="P:hormone-mediated signaling pathway"/>
    <property type="evidence" value="ECO:0007669"/>
    <property type="project" value="TreeGrafter"/>
</dbReference>
<dbReference type="GO" id="GO:0045944">
    <property type="term" value="P:positive regulation of transcription by RNA polymerase II"/>
    <property type="evidence" value="ECO:0007669"/>
    <property type="project" value="TreeGrafter"/>
</dbReference>
<dbReference type="GO" id="GO:0008270">
    <property type="term" value="F:zinc ion binding"/>
    <property type="evidence" value="ECO:0007669"/>
    <property type="project" value="UniProtKB-KW"/>
</dbReference>
<evidence type="ECO:0000256" key="1">
    <source>
        <dbReference type="ARBA" id="ARBA00005993"/>
    </source>
</evidence>
<feature type="region of interest" description="Disordered" evidence="10">
    <location>
        <begin position="450"/>
        <end position="487"/>
    </location>
</feature>
<keyword evidence="4" id="KW-0862">Zinc</keyword>
<feature type="compositionally biased region" description="Polar residues" evidence="10">
    <location>
        <begin position="478"/>
        <end position="487"/>
    </location>
</feature>
<dbReference type="GO" id="GO:0004879">
    <property type="term" value="F:nuclear receptor activity"/>
    <property type="evidence" value="ECO:0007669"/>
    <property type="project" value="TreeGrafter"/>
</dbReference>
<evidence type="ECO:0000256" key="2">
    <source>
        <dbReference type="ARBA" id="ARBA00022723"/>
    </source>
</evidence>
<dbReference type="InterPro" id="IPR035500">
    <property type="entry name" value="NHR-like_dom_sf"/>
</dbReference>
<dbReference type="AlphaFoldDB" id="A0A9W3BNX1"/>
<evidence type="ECO:0000259" key="12">
    <source>
        <dbReference type="PROSITE" id="PS51843"/>
    </source>
</evidence>
<evidence type="ECO:0000256" key="7">
    <source>
        <dbReference type="ARBA" id="ARBA00023163"/>
    </source>
</evidence>
<dbReference type="PROSITE" id="PS00031">
    <property type="entry name" value="NUCLEAR_REC_DBD_1"/>
    <property type="match status" value="1"/>
</dbReference>
<dbReference type="InterPro" id="IPR013088">
    <property type="entry name" value="Znf_NHR/GATA"/>
</dbReference>
<accession>A0A9W3BNX1</accession>
<organism evidence="13 14">
    <name type="scientific">Biomphalaria glabrata</name>
    <name type="common">Bloodfluke planorb</name>
    <name type="synonym">Freshwater snail</name>
    <dbReference type="NCBI Taxonomy" id="6526"/>
    <lineage>
        <taxon>Eukaryota</taxon>
        <taxon>Metazoa</taxon>
        <taxon>Spiralia</taxon>
        <taxon>Lophotrochozoa</taxon>
        <taxon>Mollusca</taxon>
        <taxon>Gastropoda</taxon>
        <taxon>Heterobranchia</taxon>
        <taxon>Euthyneura</taxon>
        <taxon>Panpulmonata</taxon>
        <taxon>Hygrophila</taxon>
        <taxon>Lymnaeoidea</taxon>
        <taxon>Planorbidae</taxon>
        <taxon>Biomphalaria</taxon>
    </lineage>
</organism>
<keyword evidence="7" id="KW-0804">Transcription</keyword>
<dbReference type="PANTHER" id="PTHR24082">
    <property type="entry name" value="NUCLEAR HORMONE RECEPTOR"/>
    <property type="match status" value="1"/>
</dbReference>
<dbReference type="CDD" id="cd06916">
    <property type="entry name" value="NR_DBD_like"/>
    <property type="match status" value="1"/>
</dbReference>
<dbReference type="PRINTS" id="PR00047">
    <property type="entry name" value="STROIDFINGER"/>
</dbReference>
<keyword evidence="8" id="KW-0675">Receptor</keyword>
<dbReference type="RefSeq" id="XP_055901124.1">
    <property type="nucleotide sequence ID" value="XM_056045149.1"/>
</dbReference>
<evidence type="ECO:0000256" key="6">
    <source>
        <dbReference type="ARBA" id="ARBA00023125"/>
    </source>
</evidence>
<evidence type="ECO:0000256" key="8">
    <source>
        <dbReference type="ARBA" id="ARBA00023170"/>
    </source>
</evidence>
<dbReference type="InterPro" id="IPR050234">
    <property type="entry name" value="Nuclear_hormone_rcpt_NR1"/>
</dbReference>
<dbReference type="Proteomes" id="UP001165740">
    <property type="component" value="Chromosome 10"/>
</dbReference>
<evidence type="ECO:0000256" key="5">
    <source>
        <dbReference type="ARBA" id="ARBA00023015"/>
    </source>
</evidence>
<evidence type="ECO:0000259" key="11">
    <source>
        <dbReference type="PROSITE" id="PS51030"/>
    </source>
</evidence>
<evidence type="ECO:0000313" key="15">
    <source>
        <dbReference type="RefSeq" id="XP_055901125.1"/>
    </source>
</evidence>
<proteinExistence type="inferred from homology"/>
<protein>
    <submittedName>
        <fullName evidence="14 15">Uncharacterized protein LOC106071245</fullName>
    </submittedName>
</protein>
<dbReference type="GO" id="GO:0000978">
    <property type="term" value="F:RNA polymerase II cis-regulatory region sequence-specific DNA binding"/>
    <property type="evidence" value="ECO:0007669"/>
    <property type="project" value="TreeGrafter"/>
</dbReference>
<comment type="similarity">
    <text evidence="1">Belongs to the nuclear hormone receptor family.</text>
</comment>
<dbReference type="PROSITE" id="PS51030">
    <property type="entry name" value="NUCLEAR_REC_DBD_2"/>
    <property type="match status" value="1"/>
</dbReference>